<feature type="compositionally biased region" description="Low complexity" evidence="1">
    <location>
        <begin position="185"/>
        <end position="212"/>
    </location>
</feature>
<dbReference type="RefSeq" id="XP_019017343.1">
    <property type="nucleotide sequence ID" value="XM_019161104.1"/>
</dbReference>
<dbReference type="Pfam" id="PF10428">
    <property type="entry name" value="SOG2"/>
    <property type="match status" value="1"/>
</dbReference>
<organism evidence="2 3">
    <name type="scientific">Pichia membranifaciens NRRL Y-2026</name>
    <dbReference type="NCBI Taxonomy" id="763406"/>
    <lineage>
        <taxon>Eukaryota</taxon>
        <taxon>Fungi</taxon>
        <taxon>Dikarya</taxon>
        <taxon>Ascomycota</taxon>
        <taxon>Saccharomycotina</taxon>
        <taxon>Pichiomycetes</taxon>
        <taxon>Pichiales</taxon>
        <taxon>Pichiaceae</taxon>
        <taxon>Pichia</taxon>
    </lineage>
</organism>
<feature type="compositionally biased region" description="Low complexity" evidence="1">
    <location>
        <begin position="451"/>
        <end position="466"/>
    </location>
</feature>
<keyword evidence="3" id="KW-1185">Reference proteome</keyword>
<proteinExistence type="predicted"/>
<feature type="region of interest" description="Disordered" evidence="1">
    <location>
        <begin position="439"/>
        <end position="493"/>
    </location>
</feature>
<reference evidence="2 3" key="1">
    <citation type="journal article" date="2016" name="Proc. Natl. Acad. Sci. U.S.A.">
        <title>Comparative genomics of biotechnologically important yeasts.</title>
        <authorList>
            <person name="Riley R."/>
            <person name="Haridas S."/>
            <person name="Wolfe K.H."/>
            <person name="Lopes M.R."/>
            <person name="Hittinger C.T."/>
            <person name="Goeker M."/>
            <person name="Salamov A.A."/>
            <person name="Wisecaver J.H."/>
            <person name="Long T.M."/>
            <person name="Calvey C.H."/>
            <person name="Aerts A.L."/>
            <person name="Barry K.W."/>
            <person name="Choi C."/>
            <person name="Clum A."/>
            <person name="Coughlan A.Y."/>
            <person name="Deshpande S."/>
            <person name="Douglass A.P."/>
            <person name="Hanson S.J."/>
            <person name="Klenk H.-P."/>
            <person name="LaButti K.M."/>
            <person name="Lapidus A."/>
            <person name="Lindquist E.A."/>
            <person name="Lipzen A.M."/>
            <person name="Meier-Kolthoff J.P."/>
            <person name="Ohm R.A."/>
            <person name="Otillar R.P."/>
            <person name="Pangilinan J.L."/>
            <person name="Peng Y."/>
            <person name="Rokas A."/>
            <person name="Rosa C.A."/>
            <person name="Scheuner C."/>
            <person name="Sibirny A.A."/>
            <person name="Slot J.C."/>
            <person name="Stielow J.B."/>
            <person name="Sun H."/>
            <person name="Kurtzman C.P."/>
            <person name="Blackwell M."/>
            <person name="Grigoriev I.V."/>
            <person name="Jeffries T.W."/>
        </authorList>
    </citation>
    <scope>NUCLEOTIDE SEQUENCE [LARGE SCALE GENOMIC DNA]</scope>
    <source>
        <strain evidence="2 3">NRRL Y-2026</strain>
    </source>
</reference>
<feature type="compositionally biased region" description="Low complexity" evidence="1">
    <location>
        <begin position="479"/>
        <end position="492"/>
    </location>
</feature>
<dbReference type="AlphaFoldDB" id="A0A1E3NJE4"/>
<gene>
    <name evidence="2" type="ORF">PICMEDRAFT_16146</name>
</gene>
<name>A0A1E3NJE4_9ASCO</name>
<accession>A0A1E3NJE4</accession>
<evidence type="ECO:0000313" key="3">
    <source>
        <dbReference type="Proteomes" id="UP000094455"/>
    </source>
</evidence>
<protein>
    <submittedName>
        <fullName evidence="2">Uncharacterized protein</fullName>
    </submittedName>
</protein>
<dbReference type="EMBL" id="KV454003">
    <property type="protein sequence ID" value="ODQ46230.1"/>
    <property type="molecule type" value="Genomic_DNA"/>
</dbReference>
<sequence>MDTQTAELLHGSSSGSGQTLQQQQQYQQPQATRSRSTSESQRATRAEKRMGRLFRQQSSSAVNSHSKQLSDQGLNHHHAPHLHYPQAQNHPEALSNSHSISSVTSSINNSCNINNTTSSTATTNIVTGHANANANASTISNTAVNGTLNGAGHPSLAGSTTTSVAAQDDFIGPHDGQQDVNFAHSNSSSISSQVGSSTSSSTTPSISSNQTTRKFGFPLTGVGAISSPEIVSPNMYSNMSVSTIVTNPDSMVSQDESMKLKHRENSSKLSPLPEKVDISLDTLLSMSKKFVYFHRRFLSTLESLNINISLSKTNFNVYLAVLDNVERKFVQKGHEQITESMKAHLKASLVNSMKDLRKYIENLKLYFKSSNLDVTISSLRMSYFTLFSLFIELANICKIIAPFSSRNNHFSQNNQSVNVNNSSSSIRLNNSSISKNKPPFIINRVPAPNPQSSSQVASSRQASLSRQHSKLDRQDSDLSISSSQAAETSNSSVMEDEKLFDLITHTVQAAHVVYSQMNEAIAKSAIMIAENRNSETEDQINENEHEQTVGVNNIAMKVKELTNQCLASMEQTKNVENCLTIVKNPNFNSSSDTDVHRNIYEQTNLFLKSIISILAATKGAIEDIPALNEVRSSLSILTRATKELTIKLESSSLKQSVLNNTPSTTSLVDQPNLSSIPSMGNLTFDQQQQQQSILQGMQSPVLQQQMESNSIRRINKLRQIPEHNENIIGTMKQHIMNLELSAGEMFNQPPLGVTTPLIASIGPAVANAVLPIKSPLKTTSTVNLNSSFISNNSTIDGTLNGGNISNGATTPLYFGDGNMQAEYNPFDRLVPKGQQN</sequence>
<dbReference type="GeneID" id="30177791"/>
<feature type="compositionally biased region" description="Low complexity" evidence="1">
    <location>
        <begin position="11"/>
        <end position="30"/>
    </location>
</feature>
<dbReference type="STRING" id="763406.A0A1E3NJE4"/>
<feature type="region of interest" description="Disordered" evidence="1">
    <location>
        <begin position="1"/>
        <end position="84"/>
    </location>
</feature>
<feature type="compositionally biased region" description="Polar residues" evidence="1">
    <location>
        <begin position="31"/>
        <end position="41"/>
    </location>
</feature>
<feature type="compositionally biased region" description="Polar residues" evidence="1">
    <location>
        <begin position="55"/>
        <end position="73"/>
    </location>
</feature>
<evidence type="ECO:0000256" key="1">
    <source>
        <dbReference type="SAM" id="MobiDB-lite"/>
    </source>
</evidence>
<dbReference type="InterPro" id="IPR019487">
    <property type="entry name" value="RAM_signalling_pathway_SOG2"/>
</dbReference>
<feature type="region of interest" description="Disordered" evidence="1">
    <location>
        <begin position="167"/>
        <end position="212"/>
    </location>
</feature>
<evidence type="ECO:0000313" key="2">
    <source>
        <dbReference type="EMBL" id="ODQ46230.1"/>
    </source>
</evidence>
<dbReference type="OrthoDB" id="1394818at2759"/>
<dbReference type="Proteomes" id="UP000094455">
    <property type="component" value="Unassembled WGS sequence"/>
</dbReference>